<evidence type="ECO:0000313" key="4">
    <source>
        <dbReference type="EMBL" id="RXZ49025.1"/>
    </source>
</evidence>
<dbReference type="AlphaFoldDB" id="A0A4Q2JLJ9"/>
<gene>
    <name evidence="4" type="ORF">ESP57_08695</name>
</gene>
<evidence type="ECO:0000256" key="1">
    <source>
        <dbReference type="SAM" id="MobiDB-lite"/>
    </source>
</evidence>
<dbReference type="Pfam" id="PF07811">
    <property type="entry name" value="TadE"/>
    <property type="match status" value="1"/>
</dbReference>
<feature type="region of interest" description="Disordered" evidence="1">
    <location>
        <begin position="1"/>
        <end position="41"/>
    </location>
</feature>
<proteinExistence type="predicted"/>
<feature type="transmembrane region" description="Helical" evidence="2">
    <location>
        <begin position="57"/>
        <end position="78"/>
    </location>
</feature>
<evidence type="ECO:0000256" key="2">
    <source>
        <dbReference type="SAM" id="Phobius"/>
    </source>
</evidence>
<reference evidence="4 5" key="1">
    <citation type="submission" date="2019-01" db="EMBL/GenBank/DDBJ databases">
        <authorList>
            <person name="Li J."/>
        </authorList>
    </citation>
    <scope>NUCLEOTIDE SEQUENCE [LARGE SCALE GENOMIC DNA]</scope>
    <source>
        <strain evidence="4 5">CCUG 35506</strain>
    </source>
</reference>
<sequence>MRSSSSSCSRSAVRSSRRSRTSRTPSRPATPRRPDPVSPRAIHVTRDRERGAAAVEFALVLLPLCFLLLGIIDFGWVFNQQVSLANSARESARHYVVHQADTPPGTVASAIAIGESAAPTVDWTVAGAGITLLQGCDSSKANYSAALAASKSVSTTASIPMPSLTGFFTSMLGPTLSANGQMACIE</sequence>
<protein>
    <recommendedName>
        <fullName evidence="3">TadE-like domain-containing protein</fullName>
    </recommendedName>
</protein>
<organism evidence="4 5">
    <name type="scientific">Agromyces fucosus</name>
    <dbReference type="NCBI Taxonomy" id="41985"/>
    <lineage>
        <taxon>Bacteria</taxon>
        <taxon>Bacillati</taxon>
        <taxon>Actinomycetota</taxon>
        <taxon>Actinomycetes</taxon>
        <taxon>Micrococcales</taxon>
        <taxon>Microbacteriaceae</taxon>
        <taxon>Agromyces</taxon>
    </lineage>
</organism>
<dbReference type="OrthoDB" id="5190946at2"/>
<comment type="caution">
    <text evidence="4">The sequence shown here is derived from an EMBL/GenBank/DDBJ whole genome shotgun (WGS) entry which is preliminary data.</text>
</comment>
<feature type="domain" description="TadE-like" evidence="3">
    <location>
        <begin position="51"/>
        <end position="93"/>
    </location>
</feature>
<evidence type="ECO:0000313" key="5">
    <source>
        <dbReference type="Proteomes" id="UP000292935"/>
    </source>
</evidence>
<dbReference type="InterPro" id="IPR012495">
    <property type="entry name" value="TadE-like_dom"/>
</dbReference>
<evidence type="ECO:0000259" key="3">
    <source>
        <dbReference type="Pfam" id="PF07811"/>
    </source>
</evidence>
<keyword evidence="5" id="KW-1185">Reference proteome</keyword>
<accession>A0A4Q2JLJ9</accession>
<keyword evidence="2" id="KW-1133">Transmembrane helix</keyword>
<feature type="compositionally biased region" description="Low complexity" evidence="1">
    <location>
        <begin position="1"/>
        <end position="14"/>
    </location>
</feature>
<dbReference type="EMBL" id="SDPO01000002">
    <property type="protein sequence ID" value="RXZ49025.1"/>
    <property type="molecule type" value="Genomic_DNA"/>
</dbReference>
<dbReference type="Proteomes" id="UP000292935">
    <property type="component" value="Unassembled WGS sequence"/>
</dbReference>
<keyword evidence="2" id="KW-0812">Transmembrane</keyword>
<keyword evidence="2" id="KW-0472">Membrane</keyword>
<name>A0A4Q2JLJ9_9MICO</name>